<protein>
    <submittedName>
        <fullName evidence="1">Uncharacterized protein</fullName>
    </submittedName>
</protein>
<proteinExistence type="predicted"/>
<gene>
    <name evidence="1" type="ORF">DSM3645_29262</name>
</gene>
<evidence type="ECO:0000313" key="1">
    <source>
        <dbReference type="EMBL" id="EAQ81752.1"/>
    </source>
</evidence>
<reference evidence="1 2" key="1">
    <citation type="submission" date="2006-02" db="EMBL/GenBank/DDBJ databases">
        <authorList>
            <person name="Amann R."/>
            <person name="Ferriera S."/>
            <person name="Johnson J."/>
            <person name="Kravitz S."/>
            <person name="Halpern A."/>
            <person name="Remington K."/>
            <person name="Beeson K."/>
            <person name="Tran B."/>
            <person name="Rogers Y.-H."/>
            <person name="Friedman R."/>
            <person name="Venter J.C."/>
        </authorList>
    </citation>
    <scope>NUCLEOTIDE SEQUENCE [LARGE SCALE GENOMIC DNA]</scope>
    <source>
        <strain evidence="1 2">DSM 3645</strain>
    </source>
</reference>
<dbReference type="HOGENOM" id="CLU_3363567_0_0_0"/>
<dbReference type="AlphaFoldDB" id="A3ZPS2"/>
<sequence>MEHPAIVANLLNRKYLQFVTLELERSSAPQPGEIF</sequence>
<organism evidence="1 2">
    <name type="scientific">Blastopirellula marina DSM 3645</name>
    <dbReference type="NCBI Taxonomy" id="314230"/>
    <lineage>
        <taxon>Bacteria</taxon>
        <taxon>Pseudomonadati</taxon>
        <taxon>Planctomycetota</taxon>
        <taxon>Planctomycetia</taxon>
        <taxon>Pirellulales</taxon>
        <taxon>Pirellulaceae</taxon>
        <taxon>Blastopirellula</taxon>
    </lineage>
</organism>
<dbReference type="EMBL" id="AANZ01000004">
    <property type="protein sequence ID" value="EAQ81752.1"/>
    <property type="molecule type" value="Genomic_DNA"/>
</dbReference>
<dbReference type="Proteomes" id="UP000004358">
    <property type="component" value="Unassembled WGS sequence"/>
</dbReference>
<comment type="caution">
    <text evidence="1">The sequence shown here is derived from an EMBL/GenBank/DDBJ whole genome shotgun (WGS) entry which is preliminary data.</text>
</comment>
<evidence type="ECO:0000313" key="2">
    <source>
        <dbReference type="Proteomes" id="UP000004358"/>
    </source>
</evidence>
<name>A3ZPS2_9BACT</name>
<accession>A3ZPS2</accession>